<dbReference type="InterPro" id="IPR052881">
    <property type="entry name" value="Keratinocyte_PR"/>
</dbReference>
<evidence type="ECO:0000256" key="1">
    <source>
        <dbReference type="SAM" id="MobiDB-lite"/>
    </source>
</evidence>
<reference evidence="3" key="7">
    <citation type="submission" date="2019-08" db="EMBL/GenBank/DDBJ databases">
        <title>Complete Genome Assembly and Annotation of EEHV3A the First Example of a GC-Branch African Elephant Endotheliotrophic Herpesvirus Associated with Lethal Hemorrhagic Disease.</title>
        <authorList>
            <person name="Tan J."/>
            <person name="Ling P.D."/>
            <person name="Worley K."/>
            <person name="Proudfoot J."/>
            <person name="Bowman M."/>
            <person name="Qin X."/>
            <person name="Latimer E.M."/>
            <person name="Holder K."/>
            <person name="Fayette M."/>
            <person name="Nodolf S."/>
            <person name="Heaggans S.Y."/>
            <person name="Zong J.-C."/>
            <person name="Pearson V.R."/>
            <person name="Hayward G.S."/>
        </authorList>
    </citation>
    <scope>NUCLEOTIDE SEQUENCE</scope>
    <source>
        <strain evidence="3">Nyah NAP97</strain>
    </source>
</reference>
<dbReference type="GeneID" id="80541477"/>
<dbReference type="RefSeq" id="YP_010802693.1">
    <property type="nucleotide sequence ID" value="NC_077039.1"/>
</dbReference>
<name>A0A866VST8_9BETA</name>
<evidence type="ECO:0000313" key="3">
    <source>
        <dbReference type="EMBL" id="QOE74360.1"/>
    </source>
</evidence>
<organism evidence="3 4">
    <name type="scientific">Elephant endotheliotropic herpesvirus 3A</name>
    <dbReference type="NCBI Taxonomy" id="1329409"/>
    <lineage>
        <taxon>Viruses</taxon>
        <taxon>Duplodnaviria</taxon>
        <taxon>Heunggongvirae</taxon>
        <taxon>Peploviricota</taxon>
        <taxon>Herviviricetes</taxon>
        <taxon>Herpesvirales</taxon>
        <taxon>Orthoherpesviridae</taxon>
        <taxon>Betaherpesvirinae</taxon>
        <taxon>Proboscivirus</taxon>
        <taxon>Elephant endotheliotropic herpesvirus 3</taxon>
    </lineage>
</organism>
<reference evidence="3" key="4">
    <citation type="journal article" date="2016" name="ILAR J">
        <title>Review of Elephant Endotheliotropic Herpesviruses and Acute Hemorrhagic Disease.</title>
        <authorList>
            <person name="Long S.Y."/>
            <person name="Latimer E.M."/>
            <person name="Hayward G.S."/>
        </authorList>
    </citation>
    <scope>NUCLEOTIDE SEQUENCE</scope>
    <source>
        <strain evidence="3">Nyah NAP97</strain>
    </source>
</reference>
<reference evidence="3" key="2">
    <citation type="journal article" date="2013" name="Genome Announc.">
        <title>Complete Genome Sequence of Elephant Endotheliotropic Herpesvirus 1A.</title>
        <authorList>
            <person name="Ling P.D."/>
            <person name="Reid J.G."/>
            <person name="Qin X."/>
            <person name="Muzny D.M."/>
            <person name="Gibbs R."/>
            <person name="Petrosino J."/>
            <person name="Peng R."/>
            <person name="Zong J.C."/>
            <person name="Heaggans S.Y."/>
            <person name="Hayward G.S."/>
        </authorList>
    </citation>
    <scope>NUCLEOTIDE SEQUENCE</scope>
    <source>
        <strain evidence="3">Nyah NAP97</strain>
    </source>
</reference>
<feature type="region of interest" description="Disordered" evidence="1">
    <location>
        <begin position="27"/>
        <end position="152"/>
    </location>
</feature>
<keyword evidence="4" id="KW-1185">Reference proteome</keyword>
<sequence length="447" mass="47789">MSTSTTFFILTLILFLAGSNSANSTTTLTATTNTSSSSPPSSTTTPATSSSTSSSTPTVTTVSSSLPSTTDTTASASSDTANGSSTAPSVSTYTSSNSAGSPSTSSTTTKTGSHPSRGVPRSEPGRSAVAAASHSKRSATVSGPQPTTKLATNHSNQVLDGITFVLNTVALIALVPTLIFHLHYFYTAHHKCPYNIILTQSIEVVGCIMICGFVYGSFFWQYVVLYLMPSCFVLVYGCMAVAAFNLILAGNFTLVLSTGRVLLITCALLFLYAMLLFYIMYTDDRPSTLFLPNFEPLCPAKTEHFFLTYAYVQYLLFLAFVLSAFAFGCAPGNLHVLPLFATLCCCIWIWLTYWCGGRNIVLGVFVSNVYAVLLLHFLPETLYLYRKYGQLMNTRAPIVLHNGGGGGASSSNATSRQNNTKKTNLERAGGAATTKQQMSYSNKCNLA</sequence>
<evidence type="ECO:0000256" key="2">
    <source>
        <dbReference type="SAM" id="Phobius"/>
    </source>
</evidence>
<feature type="compositionally biased region" description="Polar residues" evidence="1">
    <location>
        <begin position="433"/>
        <end position="447"/>
    </location>
</feature>
<feature type="transmembrane region" description="Helical" evidence="2">
    <location>
        <begin position="311"/>
        <end position="329"/>
    </location>
</feature>
<feature type="transmembrane region" description="Helical" evidence="2">
    <location>
        <begin position="226"/>
        <end position="249"/>
    </location>
</feature>
<proteinExistence type="predicted"/>
<reference evidence="3" key="1">
    <citation type="journal article" date="2009" name="Vet. Pathol.">
        <title>Clinico-pathologic features of fatal disease attributed to new variants of endotheliotropic herpesviruses in two Asian elephants (Elephas maximus).</title>
        <authorList>
            <person name="Garner M.M."/>
            <person name="Helmick K."/>
            <person name="Ochsenreiter J."/>
            <person name="Richman L.K."/>
            <person name="Latimer E."/>
            <person name="Wise A.G."/>
            <person name="Maes R.K."/>
            <person name="Kiupel M."/>
            <person name="Nordhausen R.W."/>
            <person name="Zong J.C."/>
            <person name="Hayward G.S."/>
        </authorList>
    </citation>
    <scope>NUCLEOTIDE SEQUENCE</scope>
    <source>
        <strain evidence="3">Nyah NAP97</strain>
    </source>
</reference>
<reference evidence="3" key="3">
    <citation type="journal article" date="2014" name="J. Virol.">
        <title>Comparative genome analysis of four elephant endotheliotropic herpesviruses, EEHV3, EEHV4, EEHV5, and EEHV6, from cases of hemorrhagic disease or viremia.</title>
        <authorList>
            <person name="Zong JC"/>
            <person name="Latimer EM"/>
            <person name="Long SY"/>
            <person name="Richman LK"/>
            <person name="Heaggans SY"/>
            <person name="Hayward GS."/>
        </authorList>
    </citation>
    <scope>NUCLEOTIDE SEQUENCE</scope>
    <source>
        <strain evidence="3">Nyah NAP97</strain>
    </source>
</reference>
<gene>
    <name evidence="3" type="primary">E2A</name>
</gene>
<feature type="transmembrane region" description="Helical" evidence="2">
    <location>
        <begin position="261"/>
        <end position="281"/>
    </location>
</feature>
<keyword evidence="2" id="KW-1133">Transmembrane helix</keyword>
<feature type="transmembrane region" description="Helical" evidence="2">
    <location>
        <begin position="336"/>
        <end position="354"/>
    </location>
</feature>
<keyword evidence="2" id="KW-0812">Transmembrane</keyword>
<reference evidence="3" key="5">
    <citation type="journal article" date="2016" name="MSphere">
        <title>Complete Genome Sequence of Elephant Endotheliotropic Herpesvirus 4, the First Example of a GC-Rich Branch Proboscivirus.</title>
        <authorList>
            <person name="Ling P.D."/>
            <person name="Long S.Y."/>
            <person name="Fuery A."/>
            <person name="Peng R.S."/>
            <person name="Heaggans S.Y."/>
            <person name="Qin X."/>
            <person name="Worley K.C."/>
            <person name="Dugan S."/>
            <person name="Hayward G.S."/>
        </authorList>
    </citation>
    <scope>NUCLEOTIDE SEQUENCE</scope>
    <source>
        <strain evidence="3">Nyah NAP97</strain>
    </source>
</reference>
<accession>A0A866VST8</accession>
<evidence type="ECO:0000313" key="4">
    <source>
        <dbReference type="Proteomes" id="UP001162024"/>
    </source>
</evidence>
<feature type="transmembrane region" description="Helical" evidence="2">
    <location>
        <begin position="360"/>
        <end position="385"/>
    </location>
</feature>
<feature type="transmembrane region" description="Helical" evidence="2">
    <location>
        <begin position="197"/>
        <end position="220"/>
    </location>
</feature>
<dbReference type="EMBL" id="MN373268">
    <property type="protein sequence ID" value="QOE74360.1"/>
    <property type="molecule type" value="Genomic_DNA"/>
</dbReference>
<dbReference type="PANTHER" id="PTHR48138">
    <property type="entry name" value="KERATINOCYTE PROLINE-RICH PROTEIN-RELATED"/>
    <property type="match status" value="1"/>
</dbReference>
<dbReference type="KEGG" id="vg:80541477"/>
<feature type="compositionally biased region" description="Low complexity" evidence="1">
    <location>
        <begin position="27"/>
        <end position="116"/>
    </location>
</feature>
<protein>
    <submittedName>
        <fullName evidence="3">Protein E2A</fullName>
    </submittedName>
</protein>
<keyword evidence="2" id="KW-0472">Membrane</keyword>
<feature type="compositionally biased region" description="Polar residues" evidence="1">
    <location>
        <begin position="138"/>
        <end position="152"/>
    </location>
</feature>
<dbReference type="PANTHER" id="PTHR48138:SF2">
    <property type="entry name" value="KERATINOCYTE PROLINE-RICH PROTEIN"/>
    <property type="match status" value="1"/>
</dbReference>
<reference evidence="3" key="6">
    <citation type="journal article" date="2016" name="MSphere">
        <title>Comparison of the Gene Coding Contents and Other Unusual Features of the GC-Rich and AT-Rich Branch Probosciviruses.</title>
        <authorList>
            <person name="Ling P.D."/>
            <person name="Long S.Y."/>
            <person name="Zong J.C."/>
            <person name="Heaggans S.Y."/>
            <person name="Qin X."/>
            <person name="Hayward G.S."/>
        </authorList>
    </citation>
    <scope>NUCLEOTIDE SEQUENCE</scope>
    <source>
        <strain evidence="3">Nyah NAP97</strain>
    </source>
</reference>
<feature type="transmembrane region" description="Helical" evidence="2">
    <location>
        <begin position="164"/>
        <end position="185"/>
    </location>
</feature>
<dbReference type="Proteomes" id="UP001162024">
    <property type="component" value="Segment"/>
</dbReference>
<feature type="region of interest" description="Disordered" evidence="1">
    <location>
        <begin position="407"/>
        <end position="447"/>
    </location>
</feature>